<evidence type="ECO:0000256" key="2">
    <source>
        <dbReference type="SAM" id="MobiDB-lite"/>
    </source>
</evidence>
<dbReference type="EMBL" id="MU253759">
    <property type="protein sequence ID" value="KAG9247973.1"/>
    <property type="molecule type" value="Genomic_DNA"/>
</dbReference>
<accession>A0A9P7Z9B8</accession>
<name>A0A9P7Z9B8_9HELO</name>
<protein>
    <submittedName>
        <fullName evidence="4">Up-regulated during septation-domain-containing protein</fullName>
    </submittedName>
</protein>
<feature type="compositionally biased region" description="Low complexity" evidence="2">
    <location>
        <begin position="253"/>
        <end position="267"/>
    </location>
</feature>
<reference evidence="4" key="1">
    <citation type="journal article" date="2021" name="IMA Fungus">
        <title>Genomic characterization of three marine fungi, including Emericellopsis atlantica sp. nov. with signatures of a generalist lifestyle and marine biomass degradation.</title>
        <authorList>
            <person name="Hagestad O.C."/>
            <person name="Hou L."/>
            <person name="Andersen J.H."/>
            <person name="Hansen E.H."/>
            <person name="Altermark B."/>
            <person name="Li C."/>
            <person name="Kuhnert E."/>
            <person name="Cox R.J."/>
            <person name="Crous P.W."/>
            <person name="Spatafora J.W."/>
            <person name="Lail K."/>
            <person name="Amirebrahimi M."/>
            <person name="Lipzen A."/>
            <person name="Pangilinan J."/>
            <person name="Andreopoulos W."/>
            <person name="Hayes R.D."/>
            <person name="Ng V."/>
            <person name="Grigoriev I.V."/>
            <person name="Jackson S.A."/>
            <person name="Sutton T.D.S."/>
            <person name="Dobson A.D.W."/>
            <person name="Rama T."/>
        </authorList>
    </citation>
    <scope>NUCLEOTIDE SEQUENCE</scope>
    <source>
        <strain evidence="4">TRa3180A</strain>
    </source>
</reference>
<sequence>MSLGKDVNRFSKPPLTKQLKGQPKTTPTEEKEKFIWRMHQPQEHQTRKYQLFPSKESLTIKSGKRSPEQEGNSSTMAAPSGTERDRPPTCTTSRPKIKDLNLLRRRKISGSVPELEPMTTVQEIAMDSPTIPGRPPMHERSISAPGGGGGSWRQNMFGESMVSLIAGPAFDESAEIALEGQTKSRTKTPRPTTPPRQPLSPRMLAPLVIPTTSGPVPKLSRQLSSSPVRPSTKPPEVPPKSARMMENYPYPRASPSPASAMSLTSTAPTSVTNTPLILNTPVSALPASAPNEHSVSPMPWNTTATHTGNQSDATQRTEFALGHRRGESEASIMDRGRPKNRPEMSYLNRKPSMRMGTSPFDDQKAFETLPEGVRAKDANSKMTSHELEVIRKQAMGQASRFEILASRDVDELSRELRGLDERCEYLRKTHRSLRSGRRNLHDRICTYLRSPRVARFSHESILKQEEALSELDSSIDDWVSKLEQAENRRTRVRQKLLEHVAAAMLLPQHHDRDVDTPPRSPTKAHSPQRLAAPVEVTSPESIGRKSSESIRIYADRDISALLADLEDEIQRMAFANPGFDQENKANDKMDDAKLVLSSEEAPFLLSSATFKGP</sequence>
<feature type="region of interest" description="Disordered" evidence="2">
    <location>
        <begin position="127"/>
        <end position="155"/>
    </location>
</feature>
<feature type="domain" description="Up-regulated during septation protein 1" evidence="3">
    <location>
        <begin position="389"/>
        <end position="505"/>
    </location>
</feature>
<feature type="region of interest" description="Disordered" evidence="2">
    <location>
        <begin position="323"/>
        <end position="361"/>
    </location>
</feature>
<gene>
    <name evidence="4" type="ORF">BJ878DRAFT_476922</name>
</gene>
<feature type="compositionally biased region" description="Basic and acidic residues" evidence="2">
    <location>
        <begin position="324"/>
        <end position="342"/>
    </location>
</feature>
<organism evidence="4 5">
    <name type="scientific">Calycina marina</name>
    <dbReference type="NCBI Taxonomy" id="1763456"/>
    <lineage>
        <taxon>Eukaryota</taxon>
        <taxon>Fungi</taxon>
        <taxon>Dikarya</taxon>
        <taxon>Ascomycota</taxon>
        <taxon>Pezizomycotina</taxon>
        <taxon>Leotiomycetes</taxon>
        <taxon>Helotiales</taxon>
        <taxon>Pezizellaceae</taxon>
        <taxon>Calycina</taxon>
    </lineage>
</organism>
<evidence type="ECO:0000256" key="1">
    <source>
        <dbReference type="SAM" id="Coils"/>
    </source>
</evidence>
<feature type="coiled-coil region" evidence="1">
    <location>
        <begin position="468"/>
        <end position="502"/>
    </location>
</feature>
<feature type="region of interest" description="Disordered" evidence="2">
    <location>
        <begin position="173"/>
        <end position="267"/>
    </location>
</feature>
<keyword evidence="1" id="KW-0175">Coiled coil</keyword>
<dbReference type="Proteomes" id="UP000887226">
    <property type="component" value="Unassembled WGS sequence"/>
</dbReference>
<comment type="caution">
    <text evidence="4">The sequence shown here is derived from an EMBL/GenBank/DDBJ whole genome shotgun (WGS) entry which is preliminary data.</text>
</comment>
<proteinExistence type="predicted"/>
<evidence type="ECO:0000313" key="5">
    <source>
        <dbReference type="Proteomes" id="UP000887226"/>
    </source>
</evidence>
<dbReference type="OrthoDB" id="5429395at2759"/>
<feature type="region of interest" description="Disordered" evidence="2">
    <location>
        <begin position="507"/>
        <end position="541"/>
    </location>
</feature>
<dbReference type="AlphaFoldDB" id="A0A9P7Z9B8"/>
<dbReference type="Pfam" id="PF15456">
    <property type="entry name" value="Uds1"/>
    <property type="match status" value="1"/>
</dbReference>
<feature type="region of interest" description="Disordered" evidence="2">
    <location>
        <begin position="1"/>
        <end position="94"/>
    </location>
</feature>
<keyword evidence="5" id="KW-1185">Reference proteome</keyword>
<dbReference type="InterPro" id="IPR029191">
    <property type="entry name" value="Uds1"/>
</dbReference>
<evidence type="ECO:0000313" key="4">
    <source>
        <dbReference type="EMBL" id="KAG9247973.1"/>
    </source>
</evidence>
<feature type="compositionally biased region" description="Basic and acidic residues" evidence="2">
    <location>
        <begin position="27"/>
        <end position="46"/>
    </location>
</feature>
<evidence type="ECO:0000259" key="3">
    <source>
        <dbReference type="Pfam" id="PF15456"/>
    </source>
</evidence>